<reference evidence="1 2" key="3">
    <citation type="journal article" date="2013" name="Rice">
        <title>Improvement of the Oryza sativa Nipponbare reference genome using next generation sequence and optical map data.</title>
        <authorList>
            <person name="Kawahara Y."/>
            <person name="de la Bastide M."/>
            <person name="Hamilton J.P."/>
            <person name="Kanamori H."/>
            <person name="McCombie W.R."/>
            <person name="Ouyang S."/>
            <person name="Schwartz D.C."/>
            <person name="Tanaka T."/>
            <person name="Wu J."/>
            <person name="Zhou S."/>
            <person name="Childs K.L."/>
            <person name="Davidson R.M."/>
            <person name="Lin H."/>
            <person name="Quesada-Ocampo L."/>
            <person name="Vaillancourt B."/>
            <person name="Sakai H."/>
            <person name="Lee S.S."/>
            <person name="Kim J."/>
            <person name="Numa H."/>
            <person name="Itoh T."/>
            <person name="Buell C.R."/>
            <person name="Matsumoto T."/>
        </authorList>
    </citation>
    <scope>NUCLEOTIDE SEQUENCE [LARGE SCALE GENOMIC DNA]</scope>
    <source>
        <strain evidence="2">cv. Nipponbare</strain>
    </source>
</reference>
<dbReference type="Gramene" id="Os04t0468600-05">
    <property type="protein sequence ID" value="Os04t0468600-05"/>
    <property type="gene ID" value="Os04g0468600"/>
</dbReference>
<dbReference type="ExpressionAtlas" id="A0A0P0WBR0">
    <property type="expression patterns" value="baseline and differential"/>
</dbReference>
<reference evidence="1 2" key="2">
    <citation type="journal article" date="2013" name="Plant Cell Physiol.">
        <title>Rice Annotation Project Database (RAP-DB): an integrative and interactive database for rice genomics.</title>
        <authorList>
            <person name="Sakai H."/>
            <person name="Lee S.S."/>
            <person name="Tanaka T."/>
            <person name="Numa H."/>
            <person name="Kim J."/>
            <person name="Kawahara Y."/>
            <person name="Wakimoto H."/>
            <person name="Yang C.C."/>
            <person name="Iwamoto M."/>
            <person name="Abe T."/>
            <person name="Yamada Y."/>
            <person name="Muto A."/>
            <person name="Inokuchi H."/>
            <person name="Ikemura T."/>
            <person name="Matsumoto T."/>
            <person name="Sasaki T."/>
            <person name="Itoh T."/>
        </authorList>
    </citation>
    <scope>NUCLEOTIDE SEQUENCE [LARGE SCALE GENOMIC DNA]</scope>
    <source>
        <strain evidence="2">cv. Nipponbare</strain>
    </source>
</reference>
<dbReference type="EMBL" id="AP014960">
    <property type="protein sequence ID" value="BAS89624.1"/>
    <property type="molecule type" value="Genomic_DNA"/>
</dbReference>
<name>A0A0P0WBR0_ORYSJ</name>
<evidence type="ECO:0000313" key="1">
    <source>
        <dbReference type="EMBL" id="BAS89624.1"/>
    </source>
</evidence>
<proteinExistence type="predicted"/>
<gene>
    <name evidence="1" type="ordered locus">Os04g0468600</name>
    <name evidence="1" type="ORF">OSNPB_040468600</name>
</gene>
<evidence type="ECO:0000313" key="2">
    <source>
        <dbReference type="Proteomes" id="UP000059680"/>
    </source>
</evidence>
<dbReference type="AlphaFoldDB" id="A0A0P0WBR0"/>
<accession>A0A0P0WBR0</accession>
<organism evidence="1 2">
    <name type="scientific">Oryza sativa subsp. japonica</name>
    <name type="common">Rice</name>
    <dbReference type="NCBI Taxonomy" id="39947"/>
    <lineage>
        <taxon>Eukaryota</taxon>
        <taxon>Viridiplantae</taxon>
        <taxon>Streptophyta</taxon>
        <taxon>Embryophyta</taxon>
        <taxon>Tracheophyta</taxon>
        <taxon>Spermatophyta</taxon>
        <taxon>Magnoliopsida</taxon>
        <taxon>Liliopsida</taxon>
        <taxon>Poales</taxon>
        <taxon>Poaceae</taxon>
        <taxon>BOP clade</taxon>
        <taxon>Oryzoideae</taxon>
        <taxon>Oryzeae</taxon>
        <taxon>Oryzinae</taxon>
        <taxon>Oryza</taxon>
        <taxon>Oryza sativa</taxon>
    </lineage>
</organism>
<protein>
    <submittedName>
        <fullName evidence="1">Os04g0468600 protein</fullName>
    </submittedName>
</protein>
<reference evidence="2" key="1">
    <citation type="journal article" date="2005" name="Nature">
        <title>The map-based sequence of the rice genome.</title>
        <authorList>
            <consortium name="International rice genome sequencing project (IRGSP)"/>
            <person name="Matsumoto T."/>
            <person name="Wu J."/>
            <person name="Kanamori H."/>
            <person name="Katayose Y."/>
            <person name="Fujisawa M."/>
            <person name="Namiki N."/>
            <person name="Mizuno H."/>
            <person name="Yamamoto K."/>
            <person name="Antonio B.A."/>
            <person name="Baba T."/>
            <person name="Sakata K."/>
            <person name="Nagamura Y."/>
            <person name="Aoki H."/>
            <person name="Arikawa K."/>
            <person name="Arita K."/>
            <person name="Bito T."/>
            <person name="Chiden Y."/>
            <person name="Fujitsuka N."/>
            <person name="Fukunaka R."/>
            <person name="Hamada M."/>
            <person name="Harada C."/>
            <person name="Hayashi A."/>
            <person name="Hijishita S."/>
            <person name="Honda M."/>
            <person name="Hosokawa S."/>
            <person name="Ichikawa Y."/>
            <person name="Idonuma A."/>
            <person name="Iijima M."/>
            <person name="Ikeda M."/>
            <person name="Ikeno M."/>
            <person name="Ito K."/>
            <person name="Ito S."/>
            <person name="Ito T."/>
            <person name="Ito Y."/>
            <person name="Ito Y."/>
            <person name="Iwabuchi A."/>
            <person name="Kamiya K."/>
            <person name="Karasawa W."/>
            <person name="Kurita K."/>
            <person name="Katagiri S."/>
            <person name="Kikuta A."/>
            <person name="Kobayashi H."/>
            <person name="Kobayashi N."/>
            <person name="Machita K."/>
            <person name="Maehara T."/>
            <person name="Masukawa M."/>
            <person name="Mizubayashi T."/>
            <person name="Mukai Y."/>
            <person name="Nagasaki H."/>
            <person name="Nagata Y."/>
            <person name="Naito S."/>
            <person name="Nakashima M."/>
            <person name="Nakama Y."/>
            <person name="Nakamichi Y."/>
            <person name="Nakamura M."/>
            <person name="Meguro A."/>
            <person name="Negishi M."/>
            <person name="Ohta I."/>
            <person name="Ohta T."/>
            <person name="Okamoto M."/>
            <person name="Ono N."/>
            <person name="Saji S."/>
            <person name="Sakaguchi M."/>
            <person name="Sakai K."/>
            <person name="Shibata M."/>
            <person name="Shimokawa T."/>
            <person name="Song J."/>
            <person name="Takazaki Y."/>
            <person name="Terasawa K."/>
            <person name="Tsugane M."/>
            <person name="Tsuji K."/>
            <person name="Ueda S."/>
            <person name="Waki K."/>
            <person name="Yamagata H."/>
            <person name="Yamamoto M."/>
            <person name="Yamamoto S."/>
            <person name="Yamane H."/>
            <person name="Yoshiki S."/>
            <person name="Yoshihara R."/>
            <person name="Yukawa K."/>
            <person name="Zhong H."/>
            <person name="Yano M."/>
            <person name="Yuan Q."/>
            <person name="Ouyang S."/>
            <person name="Liu J."/>
            <person name="Jones K.M."/>
            <person name="Gansberger K."/>
            <person name="Moffat K."/>
            <person name="Hill J."/>
            <person name="Bera J."/>
            <person name="Fadrosh D."/>
            <person name="Jin S."/>
            <person name="Johri S."/>
            <person name="Kim M."/>
            <person name="Overton L."/>
            <person name="Reardon M."/>
            <person name="Tsitrin T."/>
            <person name="Vuong H."/>
            <person name="Weaver B."/>
            <person name="Ciecko A."/>
            <person name="Tallon L."/>
            <person name="Jackson J."/>
            <person name="Pai G."/>
            <person name="Aken S.V."/>
            <person name="Utterback T."/>
            <person name="Reidmuller S."/>
            <person name="Feldblyum T."/>
            <person name="Hsiao J."/>
            <person name="Zismann V."/>
            <person name="Iobst S."/>
            <person name="de Vazeille A.R."/>
            <person name="Buell C.R."/>
            <person name="Ying K."/>
            <person name="Li Y."/>
            <person name="Lu T."/>
            <person name="Huang Y."/>
            <person name="Zhao Q."/>
            <person name="Feng Q."/>
            <person name="Zhang L."/>
            <person name="Zhu J."/>
            <person name="Weng Q."/>
            <person name="Mu J."/>
            <person name="Lu Y."/>
            <person name="Fan D."/>
            <person name="Liu Y."/>
            <person name="Guan J."/>
            <person name="Zhang Y."/>
            <person name="Yu S."/>
            <person name="Liu X."/>
            <person name="Zhang Y."/>
            <person name="Hong G."/>
            <person name="Han B."/>
            <person name="Choisne N."/>
            <person name="Demange N."/>
            <person name="Orjeda G."/>
            <person name="Samain S."/>
            <person name="Cattolico L."/>
            <person name="Pelletier E."/>
            <person name="Couloux A."/>
            <person name="Segurens B."/>
            <person name="Wincker P."/>
            <person name="D'Hont A."/>
            <person name="Scarpelli C."/>
            <person name="Weissenbach J."/>
            <person name="Salanoubat M."/>
            <person name="Quetier F."/>
            <person name="Yu Y."/>
            <person name="Kim H.R."/>
            <person name="Rambo T."/>
            <person name="Currie J."/>
            <person name="Collura K."/>
            <person name="Luo M."/>
            <person name="Yang T."/>
            <person name="Ammiraju J.S.S."/>
            <person name="Engler F."/>
            <person name="Soderlund C."/>
            <person name="Wing R.A."/>
            <person name="Palmer L.E."/>
            <person name="de la Bastide M."/>
            <person name="Spiegel L."/>
            <person name="Nascimento L."/>
            <person name="Zutavern T."/>
            <person name="O'Shaughnessy A."/>
            <person name="Dike S."/>
            <person name="Dedhia N."/>
            <person name="Preston R."/>
            <person name="Balija V."/>
            <person name="McCombie W.R."/>
            <person name="Chow T."/>
            <person name="Chen H."/>
            <person name="Chung M."/>
            <person name="Chen C."/>
            <person name="Shaw J."/>
            <person name="Wu H."/>
            <person name="Hsiao K."/>
            <person name="Chao Y."/>
            <person name="Chu M."/>
            <person name="Cheng C."/>
            <person name="Hour A."/>
            <person name="Lee P."/>
            <person name="Lin S."/>
            <person name="Lin Y."/>
            <person name="Liou J."/>
            <person name="Liu S."/>
            <person name="Hsing Y."/>
            <person name="Raghuvanshi S."/>
            <person name="Mohanty A."/>
            <person name="Bharti A.K."/>
            <person name="Gaur A."/>
            <person name="Gupta V."/>
            <person name="Kumar D."/>
            <person name="Ravi V."/>
            <person name="Vij S."/>
            <person name="Kapur A."/>
            <person name="Khurana P."/>
            <person name="Khurana P."/>
            <person name="Khurana J.P."/>
            <person name="Tyagi A.K."/>
            <person name="Gaikwad K."/>
            <person name="Singh A."/>
            <person name="Dalal V."/>
            <person name="Srivastava S."/>
            <person name="Dixit A."/>
            <person name="Pal A.K."/>
            <person name="Ghazi I.A."/>
            <person name="Yadav M."/>
            <person name="Pandit A."/>
            <person name="Bhargava A."/>
            <person name="Sureshbabu K."/>
            <person name="Batra K."/>
            <person name="Sharma T.R."/>
            <person name="Mohapatra T."/>
            <person name="Singh N.K."/>
            <person name="Messing J."/>
            <person name="Nelson A.B."/>
            <person name="Fuks G."/>
            <person name="Kavchok S."/>
            <person name="Keizer G."/>
            <person name="Linton E."/>
            <person name="Llaca V."/>
            <person name="Song R."/>
            <person name="Tanyolac B."/>
            <person name="Young S."/>
            <person name="Ho-Il K."/>
            <person name="Hahn J.H."/>
            <person name="Sangsakoo G."/>
            <person name="Vanavichit A."/>
            <person name="de Mattos Luiz.A.T."/>
            <person name="Zimmer P.D."/>
            <person name="Malone G."/>
            <person name="Dellagostin O."/>
            <person name="de Oliveira A.C."/>
            <person name="Bevan M."/>
            <person name="Bancroft I."/>
            <person name="Minx P."/>
            <person name="Cordum H."/>
            <person name="Wilson R."/>
            <person name="Cheng Z."/>
            <person name="Jin W."/>
            <person name="Jiang J."/>
            <person name="Leong S.A."/>
            <person name="Iwama H."/>
            <person name="Gojobori T."/>
            <person name="Itoh T."/>
            <person name="Niimura Y."/>
            <person name="Fujii Y."/>
            <person name="Habara T."/>
            <person name="Sakai H."/>
            <person name="Sato Y."/>
            <person name="Wilson G."/>
            <person name="Kumar K."/>
            <person name="McCouch S."/>
            <person name="Juretic N."/>
            <person name="Hoen D."/>
            <person name="Wright S."/>
            <person name="Bruskiewich R."/>
            <person name="Bureau T."/>
            <person name="Miyao A."/>
            <person name="Hirochika H."/>
            <person name="Nishikawa T."/>
            <person name="Kadowaki K."/>
            <person name="Sugiura M."/>
            <person name="Burr B."/>
            <person name="Sasaki T."/>
        </authorList>
    </citation>
    <scope>NUCLEOTIDE SEQUENCE [LARGE SCALE GENOMIC DNA]</scope>
    <source>
        <strain evidence="2">cv. Nipponbare</strain>
    </source>
</reference>
<keyword evidence="2" id="KW-1185">Reference proteome</keyword>
<sequence>MRKEIVIRLQSSEKGHKKAIKVAAAVSGKNSLHTQTHISAKYNKKMALFLSYQEPIVI</sequence>
<dbReference type="Proteomes" id="UP000059680">
    <property type="component" value="Chromosome 4"/>
</dbReference>